<feature type="compositionally biased region" description="Basic and acidic residues" evidence="6">
    <location>
        <begin position="173"/>
        <end position="186"/>
    </location>
</feature>
<dbReference type="GO" id="GO:0030276">
    <property type="term" value="F:clathrin binding"/>
    <property type="evidence" value="ECO:0007669"/>
    <property type="project" value="TreeGrafter"/>
</dbReference>
<dbReference type="InterPro" id="IPR013809">
    <property type="entry name" value="ENTH"/>
</dbReference>
<evidence type="ECO:0000259" key="7">
    <source>
        <dbReference type="PROSITE" id="PS50942"/>
    </source>
</evidence>
<sequence>MDFMKVLDQTVLDATSNEPWGPHGSALAEIAQATKKFSDCLIIMNVLWTRLTDNGRNWRHVYKALAVIEYLVAHGSERAVDDIIERSFQISSLSSFKYVEPNGKDMGINIRKRAETILSLLSDKAKIQEVRDKAAANRILDSHQLECDQYGGLSGTKEGEMFKDSYKDRERFEEDEFGKSNGDKSRRGTASVNGRNNVKNESAFYGRERDSSSSTTSSTLPKFNQSDDTCGPISSQSSAAPSCAEDDSDDFNPRGTSTAEKAPVHINEVDLLGNLMDAPPPLPPPNMSTFNGNASAEVDLFSDTTFVSATPRVEAGVSSHIQANVDLFAFQPASHSASSSTVDFFAAPEPVLQAETKSCETEPISSQTVDPFAGVSVNSFGGSDLFGAFTSHTDQLSTEPMLNPIKEGSLENLDQKTSTESKPPPKKDSFKVKSGIWADTLSCGLIDLNITAPKKTNLADIGNVGGLSDGSHGRSGFTSTGVASGGDIFSTPTHQQQQHQQFVTRSIAVPPARLKTSRERGQGETGRERGGGGRRSRGEGRGLMKQHNF</sequence>
<dbReference type="SMART" id="SM00273">
    <property type="entry name" value="ENTH"/>
    <property type="match status" value="1"/>
</dbReference>
<dbReference type="AlphaFoldDB" id="A0A200QDN6"/>
<feature type="compositionally biased region" description="Basic and acidic residues" evidence="6">
    <location>
        <begin position="413"/>
        <end position="431"/>
    </location>
</feature>
<protein>
    <submittedName>
        <fullName evidence="8">Epsin domain</fullName>
    </submittedName>
</protein>
<organism evidence="8 9">
    <name type="scientific">Macleaya cordata</name>
    <name type="common">Five-seeded plume-poppy</name>
    <name type="synonym">Bocconia cordata</name>
    <dbReference type="NCBI Taxonomy" id="56857"/>
    <lineage>
        <taxon>Eukaryota</taxon>
        <taxon>Viridiplantae</taxon>
        <taxon>Streptophyta</taxon>
        <taxon>Embryophyta</taxon>
        <taxon>Tracheophyta</taxon>
        <taxon>Spermatophyta</taxon>
        <taxon>Magnoliopsida</taxon>
        <taxon>Ranunculales</taxon>
        <taxon>Papaveraceae</taxon>
        <taxon>Papaveroideae</taxon>
        <taxon>Macleaya</taxon>
    </lineage>
</organism>
<dbReference type="GO" id="GO:0030125">
    <property type="term" value="C:clathrin vesicle coat"/>
    <property type="evidence" value="ECO:0007669"/>
    <property type="project" value="TreeGrafter"/>
</dbReference>
<feature type="domain" description="ENTH" evidence="7">
    <location>
        <begin position="1"/>
        <end position="131"/>
    </location>
</feature>
<evidence type="ECO:0000256" key="1">
    <source>
        <dbReference type="ARBA" id="ARBA00004132"/>
    </source>
</evidence>
<reference evidence="8 9" key="1">
    <citation type="journal article" date="2017" name="Mol. Plant">
        <title>The Genome of Medicinal Plant Macleaya cordata Provides New Insights into Benzylisoquinoline Alkaloids Metabolism.</title>
        <authorList>
            <person name="Liu X."/>
            <person name="Liu Y."/>
            <person name="Huang P."/>
            <person name="Ma Y."/>
            <person name="Qing Z."/>
            <person name="Tang Q."/>
            <person name="Cao H."/>
            <person name="Cheng P."/>
            <person name="Zheng Y."/>
            <person name="Yuan Z."/>
            <person name="Zhou Y."/>
            <person name="Liu J."/>
            <person name="Tang Z."/>
            <person name="Zhuo Y."/>
            <person name="Zhang Y."/>
            <person name="Yu L."/>
            <person name="Huang J."/>
            <person name="Yang P."/>
            <person name="Peng Q."/>
            <person name="Zhang J."/>
            <person name="Jiang W."/>
            <person name="Zhang Z."/>
            <person name="Lin K."/>
            <person name="Ro D.K."/>
            <person name="Chen X."/>
            <person name="Xiong X."/>
            <person name="Shang Y."/>
            <person name="Huang S."/>
            <person name="Zeng J."/>
        </authorList>
    </citation>
    <scope>NUCLEOTIDE SEQUENCE [LARGE SCALE GENOMIC DNA]</scope>
    <source>
        <strain evidence="9">cv. BLH2017</strain>
        <tissue evidence="8">Root</tissue>
    </source>
</reference>
<dbReference type="EMBL" id="MVGT01002328">
    <property type="protein sequence ID" value="OVA08507.1"/>
    <property type="molecule type" value="Genomic_DNA"/>
</dbReference>
<keyword evidence="4" id="KW-0333">Golgi apparatus</keyword>
<comment type="similarity">
    <text evidence="3">Belongs to the epsin family.</text>
</comment>
<dbReference type="FunFam" id="1.25.40.90:FF:000006">
    <property type="entry name" value="Clathrin interactor 1"/>
    <property type="match status" value="1"/>
</dbReference>
<dbReference type="GO" id="GO:0005886">
    <property type="term" value="C:plasma membrane"/>
    <property type="evidence" value="ECO:0007669"/>
    <property type="project" value="TreeGrafter"/>
</dbReference>
<gene>
    <name evidence="8" type="ORF">BVC80_209g245</name>
</gene>
<dbReference type="OrthoDB" id="4033880at2759"/>
<evidence type="ECO:0000256" key="4">
    <source>
        <dbReference type="ARBA" id="ARBA00023034"/>
    </source>
</evidence>
<feature type="region of interest" description="Disordered" evidence="6">
    <location>
        <begin position="409"/>
        <end position="431"/>
    </location>
</feature>
<dbReference type="InterPro" id="IPR008942">
    <property type="entry name" value="ENTH_VHS"/>
</dbReference>
<feature type="compositionally biased region" description="Basic and acidic residues" evidence="6">
    <location>
        <begin position="516"/>
        <end position="542"/>
    </location>
</feature>
<dbReference type="PANTHER" id="PTHR12276">
    <property type="entry name" value="EPSIN/ENT-RELATED"/>
    <property type="match status" value="1"/>
</dbReference>
<feature type="compositionally biased region" description="Polar residues" evidence="6">
    <location>
        <begin position="188"/>
        <end position="200"/>
    </location>
</feature>
<dbReference type="SUPFAM" id="SSF48464">
    <property type="entry name" value="ENTH/VHS domain"/>
    <property type="match status" value="1"/>
</dbReference>
<evidence type="ECO:0000256" key="6">
    <source>
        <dbReference type="SAM" id="MobiDB-lite"/>
    </source>
</evidence>
<dbReference type="GO" id="GO:0005768">
    <property type="term" value="C:endosome"/>
    <property type="evidence" value="ECO:0007669"/>
    <property type="project" value="TreeGrafter"/>
</dbReference>
<feature type="compositionally biased region" description="Polar residues" evidence="6">
    <location>
        <begin position="220"/>
        <end position="240"/>
    </location>
</feature>
<dbReference type="InParanoid" id="A0A200QDN6"/>
<dbReference type="FunCoup" id="A0A200QDN6">
    <property type="interactions" value="2371"/>
</dbReference>
<evidence type="ECO:0000256" key="3">
    <source>
        <dbReference type="ARBA" id="ARBA00010130"/>
    </source>
</evidence>
<dbReference type="PROSITE" id="PS50942">
    <property type="entry name" value="ENTH"/>
    <property type="match status" value="1"/>
</dbReference>
<dbReference type="GO" id="GO:0006897">
    <property type="term" value="P:endocytosis"/>
    <property type="evidence" value="ECO:0007669"/>
    <property type="project" value="TreeGrafter"/>
</dbReference>
<comment type="subcellular location">
    <subcellularLocation>
        <location evidence="1">Cytoplasmic vesicle</location>
        <location evidence="1">Clathrin-coated vesicle</location>
    </subcellularLocation>
    <subcellularLocation>
        <location evidence="2">Golgi apparatus</location>
    </subcellularLocation>
</comment>
<dbReference type="CDD" id="cd03571">
    <property type="entry name" value="ENTH"/>
    <property type="match status" value="1"/>
</dbReference>
<evidence type="ECO:0000313" key="8">
    <source>
        <dbReference type="EMBL" id="OVA08507.1"/>
    </source>
</evidence>
<proteinExistence type="inferred from homology"/>
<dbReference type="STRING" id="56857.A0A200QDN6"/>
<name>A0A200QDN6_MACCD</name>
<feature type="region of interest" description="Disordered" evidence="6">
    <location>
        <begin position="470"/>
        <end position="549"/>
    </location>
</feature>
<accession>A0A200QDN6</accession>
<dbReference type="Proteomes" id="UP000195402">
    <property type="component" value="Unassembled WGS sequence"/>
</dbReference>
<keyword evidence="9" id="KW-1185">Reference proteome</keyword>
<dbReference type="GO" id="GO:0005794">
    <property type="term" value="C:Golgi apparatus"/>
    <property type="evidence" value="ECO:0007669"/>
    <property type="project" value="UniProtKB-SubCell"/>
</dbReference>
<dbReference type="Gene3D" id="1.25.40.90">
    <property type="match status" value="1"/>
</dbReference>
<dbReference type="GO" id="GO:0005543">
    <property type="term" value="F:phospholipid binding"/>
    <property type="evidence" value="ECO:0007669"/>
    <property type="project" value="TreeGrafter"/>
</dbReference>
<feature type="region of interest" description="Disordered" evidence="6">
    <location>
        <begin position="173"/>
        <end position="264"/>
    </location>
</feature>
<dbReference type="OMA" id="CETEPIS"/>
<comment type="caution">
    <text evidence="8">The sequence shown here is derived from an EMBL/GenBank/DDBJ whole genome shotgun (WGS) entry which is preliminary data.</text>
</comment>
<evidence type="ECO:0000313" key="9">
    <source>
        <dbReference type="Proteomes" id="UP000195402"/>
    </source>
</evidence>
<dbReference type="PANTHER" id="PTHR12276:SF45">
    <property type="entry name" value="CLATHRIN INTERACTOR 1"/>
    <property type="match status" value="1"/>
</dbReference>
<dbReference type="Pfam" id="PF01417">
    <property type="entry name" value="ENTH"/>
    <property type="match status" value="1"/>
</dbReference>
<keyword evidence="5" id="KW-0968">Cytoplasmic vesicle</keyword>
<evidence type="ECO:0000256" key="2">
    <source>
        <dbReference type="ARBA" id="ARBA00004555"/>
    </source>
</evidence>
<evidence type="ECO:0000256" key="5">
    <source>
        <dbReference type="ARBA" id="ARBA00023329"/>
    </source>
</evidence>